<evidence type="ECO:0000313" key="2">
    <source>
        <dbReference type="EMBL" id="SER94457.1"/>
    </source>
</evidence>
<protein>
    <recommendedName>
        <fullName evidence="1">STAS domain-containing protein</fullName>
    </recommendedName>
</protein>
<keyword evidence="3" id="KW-1185">Reference proteome</keyword>
<dbReference type="Pfam" id="PF01740">
    <property type="entry name" value="STAS"/>
    <property type="match status" value="1"/>
</dbReference>
<evidence type="ECO:0000313" key="3">
    <source>
        <dbReference type="Proteomes" id="UP000199051"/>
    </source>
</evidence>
<dbReference type="Gene3D" id="3.30.750.24">
    <property type="entry name" value="STAS domain"/>
    <property type="match status" value="1"/>
</dbReference>
<sequence>MWLVSGVEVSRVSTGWATVVRVAGDVGSVDVAGVGAQLRAAWVGAVEGGVVVLDLRDVALLSAHGARLVNRFVAGCVRGRVQVCLVLDPGGAAYRVLRITGVSERVPVFADPEAARVAVGRVASGR</sequence>
<dbReference type="Proteomes" id="UP000199051">
    <property type="component" value="Unassembled WGS sequence"/>
</dbReference>
<feature type="domain" description="STAS" evidence="1">
    <location>
        <begin position="19"/>
        <end position="114"/>
    </location>
</feature>
<gene>
    <name evidence="2" type="ORF">SAMN04487818_106173</name>
</gene>
<organism evidence="2 3">
    <name type="scientific">Actinokineospora terrae</name>
    <dbReference type="NCBI Taxonomy" id="155974"/>
    <lineage>
        <taxon>Bacteria</taxon>
        <taxon>Bacillati</taxon>
        <taxon>Actinomycetota</taxon>
        <taxon>Actinomycetes</taxon>
        <taxon>Pseudonocardiales</taxon>
        <taxon>Pseudonocardiaceae</taxon>
        <taxon>Actinokineospora</taxon>
    </lineage>
</organism>
<accession>A0A1H9TBP1</accession>
<evidence type="ECO:0000259" key="1">
    <source>
        <dbReference type="Pfam" id="PF01740"/>
    </source>
</evidence>
<dbReference type="AlphaFoldDB" id="A0A1H9TBP1"/>
<reference evidence="3" key="1">
    <citation type="submission" date="2016-10" db="EMBL/GenBank/DDBJ databases">
        <authorList>
            <person name="Varghese N."/>
            <person name="Submissions S."/>
        </authorList>
    </citation>
    <scope>NUCLEOTIDE SEQUENCE [LARGE SCALE GENOMIC DNA]</scope>
    <source>
        <strain evidence="3">DSM 44260</strain>
    </source>
</reference>
<dbReference type="SUPFAM" id="SSF52091">
    <property type="entry name" value="SpoIIaa-like"/>
    <property type="match status" value="1"/>
</dbReference>
<dbReference type="InterPro" id="IPR036513">
    <property type="entry name" value="STAS_dom_sf"/>
</dbReference>
<dbReference type="InterPro" id="IPR002645">
    <property type="entry name" value="STAS_dom"/>
</dbReference>
<name>A0A1H9TBP1_9PSEU</name>
<proteinExistence type="predicted"/>
<dbReference type="EMBL" id="FOGI01000006">
    <property type="protein sequence ID" value="SER94457.1"/>
    <property type="molecule type" value="Genomic_DNA"/>
</dbReference>